<dbReference type="InterPro" id="IPR027939">
    <property type="entry name" value="NMT1/THI5"/>
</dbReference>
<name>A0A3A1WKV2_9HYPH</name>
<evidence type="ECO:0000313" key="4">
    <source>
        <dbReference type="Proteomes" id="UP000265750"/>
    </source>
</evidence>
<dbReference type="Gene3D" id="3.40.190.10">
    <property type="entry name" value="Periplasmic binding protein-like II"/>
    <property type="match status" value="2"/>
</dbReference>
<dbReference type="EMBL" id="QYRN01000005">
    <property type="protein sequence ID" value="RIY00879.1"/>
    <property type="molecule type" value="Genomic_DNA"/>
</dbReference>
<sequence length="316" mass="34054">MIVRSLLAATGFALAALGPAPALAADKLTVLLEWFVNPDHVPLVVAREKGLFAARGLDVDLVPPADPSAPPRLLAAGQADVAVHYQPNLMLDVKAGLPLVRFGTLVETPLTTVMVRADGPVKTLADLKGRKVGYSVAGTEEAVLSTMLESAGLSLSDVEMVNVNFALTPSLLSGNVDATVGAYRNFELTQMRLEGHEGRAFFPEEHGVPAYDELILVTSRDKIADPRLPRFVEAVEEAAIFATNHPDEALALFLKAYPDLDDELNRRAFADTLPRFAKRPAALDAARYERFAAYMQSKGLLDTVPPLADYAVELAR</sequence>
<dbReference type="InterPro" id="IPR015168">
    <property type="entry name" value="SsuA/THI5"/>
</dbReference>
<dbReference type="PANTHER" id="PTHR31528:SF3">
    <property type="entry name" value="THIAMINE BIOSYNTHESIS PROTEIN HI_0357-RELATED"/>
    <property type="match status" value="1"/>
</dbReference>
<dbReference type="GO" id="GO:0005524">
    <property type="term" value="F:ATP binding"/>
    <property type="evidence" value="ECO:0007669"/>
    <property type="project" value="UniProtKB-KW"/>
</dbReference>
<evidence type="ECO:0000259" key="2">
    <source>
        <dbReference type="Pfam" id="PF09084"/>
    </source>
</evidence>
<protein>
    <submittedName>
        <fullName evidence="3">ABC transporter ATP-binding protein</fullName>
    </submittedName>
</protein>
<proteinExistence type="predicted"/>
<accession>A0A3A1WKV2</accession>
<gene>
    <name evidence="3" type="ORF">D3218_10780</name>
</gene>
<feature type="signal peptide" evidence="1">
    <location>
        <begin position="1"/>
        <end position="24"/>
    </location>
</feature>
<dbReference type="PANTHER" id="PTHR31528">
    <property type="entry name" value="4-AMINO-5-HYDROXYMETHYL-2-METHYLPYRIMIDINE PHOSPHATE SYNTHASE THI11-RELATED"/>
    <property type="match status" value="1"/>
</dbReference>
<dbReference type="GO" id="GO:0009228">
    <property type="term" value="P:thiamine biosynthetic process"/>
    <property type="evidence" value="ECO:0007669"/>
    <property type="project" value="InterPro"/>
</dbReference>
<keyword evidence="3" id="KW-0547">Nucleotide-binding</keyword>
<keyword evidence="3" id="KW-0067">ATP-binding</keyword>
<feature type="chain" id="PRO_5017401404" evidence="1">
    <location>
        <begin position="25"/>
        <end position="316"/>
    </location>
</feature>
<dbReference type="AlphaFoldDB" id="A0A3A1WKV2"/>
<dbReference type="SUPFAM" id="SSF53850">
    <property type="entry name" value="Periplasmic binding protein-like II"/>
    <property type="match status" value="1"/>
</dbReference>
<feature type="domain" description="SsuA/THI5-like" evidence="2">
    <location>
        <begin position="37"/>
        <end position="249"/>
    </location>
</feature>
<dbReference type="Proteomes" id="UP000265750">
    <property type="component" value="Unassembled WGS sequence"/>
</dbReference>
<evidence type="ECO:0000313" key="3">
    <source>
        <dbReference type="EMBL" id="RIY00879.1"/>
    </source>
</evidence>
<comment type="caution">
    <text evidence="3">The sequence shown here is derived from an EMBL/GenBank/DDBJ whole genome shotgun (WGS) entry which is preliminary data.</text>
</comment>
<dbReference type="Pfam" id="PF09084">
    <property type="entry name" value="NMT1"/>
    <property type="match status" value="1"/>
</dbReference>
<dbReference type="OrthoDB" id="5348911at2"/>
<evidence type="ECO:0000256" key="1">
    <source>
        <dbReference type="SAM" id="SignalP"/>
    </source>
</evidence>
<reference evidence="4" key="1">
    <citation type="submission" date="2018-09" db="EMBL/GenBank/DDBJ databases">
        <authorList>
            <person name="Tuo L."/>
        </authorList>
    </citation>
    <scope>NUCLEOTIDE SEQUENCE [LARGE SCALE GENOMIC DNA]</scope>
    <source>
        <strain evidence="4">M2BS4Y-1</strain>
    </source>
</reference>
<keyword evidence="4" id="KW-1185">Reference proteome</keyword>
<organism evidence="3 4">
    <name type="scientific">Aureimonas flava</name>
    <dbReference type="NCBI Taxonomy" id="2320271"/>
    <lineage>
        <taxon>Bacteria</taxon>
        <taxon>Pseudomonadati</taxon>
        <taxon>Pseudomonadota</taxon>
        <taxon>Alphaproteobacteria</taxon>
        <taxon>Hyphomicrobiales</taxon>
        <taxon>Aurantimonadaceae</taxon>
        <taxon>Aureimonas</taxon>
    </lineage>
</organism>
<keyword evidence="1" id="KW-0732">Signal</keyword>